<organism evidence="12 13">
    <name type="scientific">Gluconobacter potus</name>
    <dbReference type="NCBI Taxonomy" id="2724927"/>
    <lineage>
        <taxon>Bacteria</taxon>
        <taxon>Pseudomonadati</taxon>
        <taxon>Pseudomonadota</taxon>
        <taxon>Alphaproteobacteria</taxon>
        <taxon>Acetobacterales</taxon>
        <taxon>Acetobacteraceae</taxon>
        <taxon>Gluconobacter</taxon>
    </lineage>
</organism>
<dbReference type="InterPro" id="IPR001882">
    <property type="entry name" value="Biotin_BS"/>
</dbReference>
<dbReference type="PROSITE" id="PS50968">
    <property type="entry name" value="BIOTINYL_LIPOYL"/>
    <property type="match status" value="1"/>
</dbReference>
<comment type="function">
    <text evidence="1 9">This protein is a component of the acetyl coenzyme A carboxylase complex; first, biotin carboxylase catalyzes the carboxylation of the carrier protein and then the transcarboxylase transfers the carboxyl group to form malonyl-CoA.</text>
</comment>
<dbReference type="GO" id="GO:0009317">
    <property type="term" value="C:acetyl-CoA carboxylase complex"/>
    <property type="evidence" value="ECO:0007669"/>
    <property type="project" value="InterPro"/>
</dbReference>
<evidence type="ECO:0000259" key="11">
    <source>
        <dbReference type="PROSITE" id="PS50968"/>
    </source>
</evidence>
<keyword evidence="6 9" id="KW-0443">Lipid metabolism</keyword>
<evidence type="ECO:0000256" key="4">
    <source>
        <dbReference type="ARBA" id="ARBA00022516"/>
    </source>
</evidence>
<dbReference type="AlphaFoldDB" id="A0A149QW77"/>
<evidence type="ECO:0000256" key="10">
    <source>
        <dbReference type="SAM" id="MobiDB-lite"/>
    </source>
</evidence>
<evidence type="ECO:0000313" key="12">
    <source>
        <dbReference type="EMBL" id="KXV01414.1"/>
    </source>
</evidence>
<evidence type="ECO:0000256" key="5">
    <source>
        <dbReference type="ARBA" id="ARBA00022832"/>
    </source>
</evidence>
<dbReference type="PANTHER" id="PTHR45266:SF3">
    <property type="entry name" value="OXALOACETATE DECARBOXYLASE ALPHA CHAIN"/>
    <property type="match status" value="1"/>
</dbReference>
<dbReference type="Pfam" id="PF00364">
    <property type="entry name" value="Biotin_lipoyl"/>
    <property type="match status" value="1"/>
</dbReference>
<keyword evidence="4 9" id="KW-0444">Lipid biosynthesis</keyword>
<dbReference type="InterPro" id="IPR050709">
    <property type="entry name" value="Biotin_Carboxyl_Carrier/Decarb"/>
</dbReference>
<dbReference type="PRINTS" id="PR01071">
    <property type="entry name" value="ACOABIOTINCC"/>
</dbReference>
<dbReference type="InterPro" id="IPR001249">
    <property type="entry name" value="AcCoA_biotinCC"/>
</dbReference>
<reference evidence="12 13" key="1">
    <citation type="submission" date="2015-06" db="EMBL/GenBank/DDBJ databases">
        <title>Improved classification and identification of acetic acid bacteria using matrix-assisted laser desorption/ionization time-of-flight mass spectrometry; Gluconobacter nephelii and Gluconobacter uchimurae are later heterotypic synonyms of Gluconobacter japonicus and Gluconobacter oxydans, respectively.</title>
        <authorList>
            <person name="Li L."/>
            <person name="Cleenwerck I."/>
            <person name="De Vuyst L."/>
            <person name="Vandamme P."/>
        </authorList>
    </citation>
    <scope>NUCLEOTIDE SEQUENCE [LARGE SCALE GENOMIC DNA]</scope>
    <source>
        <strain evidence="12 13">LMG 1764</strain>
    </source>
</reference>
<feature type="region of interest" description="Disordered" evidence="10">
    <location>
        <begin position="37"/>
        <end position="86"/>
    </location>
</feature>
<name>A0A149QW77_9PROT</name>
<dbReference type="SUPFAM" id="SSF51230">
    <property type="entry name" value="Single hybrid motif"/>
    <property type="match status" value="1"/>
</dbReference>
<proteinExistence type="predicted"/>
<evidence type="ECO:0000256" key="9">
    <source>
        <dbReference type="RuleBase" id="RU364072"/>
    </source>
</evidence>
<comment type="caution">
    <text evidence="12">The sequence shown here is derived from an EMBL/GenBank/DDBJ whole genome shotgun (WGS) entry which is preliminary data.</text>
</comment>
<dbReference type="UniPathway" id="UPA00094"/>
<evidence type="ECO:0000313" key="13">
    <source>
        <dbReference type="Proteomes" id="UP000075573"/>
    </source>
</evidence>
<keyword evidence="5 9" id="KW-0276">Fatty acid metabolism</keyword>
<dbReference type="CDD" id="cd06850">
    <property type="entry name" value="biotinyl_domain"/>
    <property type="match status" value="1"/>
</dbReference>
<dbReference type="PROSITE" id="PS00188">
    <property type="entry name" value="BIOTIN"/>
    <property type="match status" value="1"/>
</dbReference>
<dbReference type="InterPro" id="IPR011053">
    <property type="entry name" value="Single_hybrid_motif"/>
</dbReference>
<gene>
    <name evidence="12" type="ORF">AD929_06825</name>
</gene>
<dbReference type="PATRIC" id="fig|442.7.peg.1345"/>
<accession>A0A149QW77</accession>
<protein>
    <recommendedName>
        <fullName evidence="3 9">Biotin carboxyl carrier protein of acetyl-CoA carboxylase</fullName>
    </recommendedName>
</protein>
<feature type="domain" description="Lipoyl-binding" evidence="11">
    <location>
        <begin position="70"/>
        <end position="146"/>
    </location>
</feature>
<keyword evidence="8 9" id="KW-0092">Biotin</keyword>
<comment type="pathway">
    <text evidence="2 9">Lipid metabolism; fatty acid biosynthesis.</text>
</comment>
<dbReference type="InterPro" id="IPR000089">
    <property type="entry name" value="Biotin_lipoyl"/>
</dbReference>
<dbReference type="GO" id="GO:0006633">
    <property type="term" value="P:fatty acid biosynthetic process"/>
    <property type="evidence" value="ECO:0007669"/>
    <property type="project" value="UniProtKB-UniPathway"/>
</dbReference>
<dbReference type="PANTHER" id="PTHR45266">
    <property type="entry name" value="OXALOACETATE DECARBOXYLASE ALPHA CHAIN"/>
    <property type="match status" value="1"/>
</dbReference>
<dbReference type="Proteomes" id="UP000075573">
    <property type="component" value="Unassembled WGS sequence"/>
</dbReference>
<evidence type="ECO:0000256" key="7">
    <source>
        <dbReference type="ARBA" id="ARBA00023160"/>
    </source>
</evidence>
<evidence type="ECO:0000256" key="1">
    <source>
        <dbReference type="ARBA" id="ARBA00003761"/>
    </source>
</evidence>
<dbReference type="Gene3D" id="2.40.50.100">
    <property type="match status" value="1"/>
</dbReference>
<dbReference type="RefSeq" id="WP_062495492.1">
    <property type="nucleotide sequence ID" value="NZ_LHZB01000110.1"/>
</dbReference>
<evidence type="ECO:0000256" key="2">
    <source>
        <dbReference type="ARBA" id="ARBA00005194"/>
    </source>
</evidence>
<dbReference type="EMBL" id="LHZB01000110">
    <property type="protein sequence ID" value="KXV01414.1"/>
    <property type="molecule type" value="Genomic_DNA"/>
</dbReference>
<evidence type="ECO:0000256" key="3">
    <source>
        <dbReference type="ARBA" id="ARBA00017562"/>
    </source>
</evidence>
<evidence type="ECO:0000256" key="6">
    <source>
        <dbReference type="ARBA" id="ARBA00023098"/>
    </source>
</evidence>
<sequence length="150" mass="15877">MIPDLKTLDALMARMQALGITELDYSRDGEHIRLVRGEQDSRPQATGTPPAVAVPSLPATETAPASSNAETSIEAPMHGQFYASPAPDAPPFVKPGDIVAEGQPLYILEVMKTLSRIEAEFPCRILAVLAANADAVSPGTPLFTVEPLDA</sequence>
<evidence type="ECO:0000256" key="8">
    <source>
        <dbReference type="ARBA" id="ARBA00023267"/>
    </source>
</evidence>
<dbReference type="GO" id="GO:0003989">
    <property type="term" value="F:acetyl-CoA carboxylase activity"/>
    <property type="evidence" value="ECO:0007669"/>
    <property type="project" value="InterPro"/>
</dbReference>
<keyword evidence="7 9" id="KW-0275">Fatty acid biosynthesis</keyword>